<keyword evidence="5" id="KW-0812">Transmembrane</keyword>
<evidence type="ECO:0000259" key="7">
    <source>
        <dbReference type="Pfam" id="PF01494"/>
    </source>
</evidence>
<evidence type="ECO:0000313" key="8">
    <source>
        <dbReference type="EMBL" id="KAL2812786.1"/>
    </source>
</evidence>
<keyword evidence="2" id="KW-0285">Flavoprotein</keyword>
<feature type="transmembrane region" description="Helical" evidence="5">
    <location>
        <begin position="392"/>
        <end position="412"/>
    </location>
</feature>
<feature type="domain" description="FAD-binding" evidence="7">
    <location>
        <begin position="5"/>
        <end position="170"/>
    </location>
</feature>
<organism evidence="8 9">
    <name type="scientific">Aspergillus cavernicola</name>
    <dbReference type="NCBI Taxonomy" id="176166"/>
    <lineage>
        <taxon>Eukaryota</taxon>
        <taxon>Fungi</taxon>
        <taxon>Dikarya</taxon>
        <taxon>Ascomycota</taxon>
        <taxon>Pezizomycotina</taxon>
        <taxon>Eurotiomycetes</taxon>
        <taxon>Eurotiomycetidae</taxon>
        <taxon>Eurotiales</taxon>
        <taxon>Aspergillaceae</taxon>
        <taxon>Aspergillus</taxon>
        <taxon>Aspergillus subgen. Nidulantes</taxon>
    </lineage>
</organism>
<gene>
    <name evidence="8" type="ORF">BDW59DRAFT_176915</name>
</gene>
<reference evidence="8 9" key="1">
    <citation type="submission" date="2024-07" db="EMBL/GenBank/DDBJ databases">
        <title>Section-level genome sequencing and comparative genomics of Aspergillus sections Usti and Cavernicolus.</title>
        <authorList>
            <consortium name="Lawrence Berkeley National Laboratory"/>
            <person name="Nybo J.L."/>
            <person name="Vesth T.C."/>
            <person name="Theobald S."/>
            <person name="Frisvad J.C."/>
            <person name="Larsen T.O."/>
            <person name="Kjaerboelling I."/>
            <person name="Rothschild-Mancinelli K."/>
            <person name="Lyhne E.K."/>
            <person name="Kogle M.E."/>
            <person name="Barry K."/>
            <person name="Clum A."/>
            <person name="Na H."/>
            <person name="Ledsgaard L."/>
            <person name="Lin J."/>
            <person name="Lipzen A."/>
            <person name="Kuo A."/>
            <person name="Riley R."/>
            <person name="Mondo S."/>
            <person name="LaButti K."/>
            <person name="Haridas S."/>
            <person name="Pangalinan J."/>
            <person name="Salamov A.A."/>
            <person name="Simmons B.A."/>
            <person name="Magnuson J.K."/>
            <person name="Chen J."/>
            <person name="Drula E."/>
            <person name="Henrissat B."/>
            <person name="Wiebenga A."/>
            <person name="Lubbers R.J."/>
            <person name="Gomes A.C."/>
            <person name="Makela M.R."/>
            <person name="Stajich J."/>
            <person name="Grigoriev I.V."/>
            <person name="Mortensen U.H."/>
            <person name="De vries R.P."/>
            <person name="Baker S.E."/>
            <person name="Andersen M.R."/>
        </authorList>
    </citation>
    <scope>NUCLEOTIDE SEQUENCE [LARGE SCALE GENOMIC DNA]</scope>
    <source>
        <strain evidence="8 9">CBS 600.67</strain>
    </source>
</reference>
<comment type="caution">
    <text evidence="8">The sequence shown here is derived from an EMBL/GenBank/DDBJ whole genome shotgun (WGS) entry which is preliminary data.</text>
</comment>
<dbReference type="PRINTS" id="PR00420">
    <property type="entry name" value="RNGMNOXGNASE"/>
</dbReference>
<feature type="signal peptide" evidence="6">
    <location>
        <begin position="1"/>
        <end position="19"/>
    </location>
</feature>
<keyword evidence="3" id="KW-0274">FAD</keyword>
<dbReference type="Pfam" id="PF01494">
    <property type="entry name" value="FAD_binding_3"/>
    <property type="match status" value="1"/>
</dbReference>
<dbReference type="InterPro" id="IPR050562">
    <property type="entry name" value="FAD_mOase_fung"/>
</dbReference>
<dbReference type="EMBL" id="JBFXLS010000165">
    <property type="protein sequence ID" value="KAL2812786.1"/>
    <property type="molecule type" value="Genomic_DNA"/>
</dbReference>
<keyword evidence="5" id="KW-0472">Membrane</keyword>
<evidence type="ECO:0000256" key="6">
    <source>
        <dbReference type="SAM" id="SignalP"/>
    </source>
</evidence>
<evidence type="ECO:0000256" key="2">
    <source>
        <dbReference type="ARBA" id="ARBA00022630"/>
    </source>
</evidence>
<proteinExistence type="inferred from homology"/>
<keyword evidence="9" id="KW-1185">Reference proteome</keyword>
<evidence type="ECO:0000256" key="3">
    <source>
        <dbReference type="ARBA" id="ARBA00022827"/>
    </source>
</evidence>
<name>A0ABR4HBI4_9EURO</name>
<evidence type="ECO:0000256" key="1">
    <source>
        <dbReference type="ARBA" id="ARBA00007992"/>
    </source>
</evidence>
<accession>A0ABR4HBI4</accession>
<dbReference type="PANTHER" id="PTHR47356:SF2">
    <property type="entry name" value="FAD-BINDING DOMAIN-CONTAINING PROTEIN-RELATED"/>
    <property type="match status" value="1"/>
</dbReference>
<dbReference type="Gene3D" id="3.50.50.60">
    <property type="entry name" value="FAD/NAD(P)-binding domain"/>
    <property type="match status" value="1"/>
</dbReference>
<evidence type="ECO:0000313" key="9">
    <source>
        <dbReference type="Proteomes" id="UP001610335"/>
    </source>
</evidence>
<dbReference type="InterPro" id="IPR002938">
    <property type="entry name" value="FAD-bd"/>
</dbReference>
<dbReference type="Proteomes" id="UP001610335">
    <property type="component" value="Unassembled WGS sequence"/>
</dbReference>
<evidence type="ECO:0000256" key="5">
    <source>
        <dbReference type="SAM" id="Phobius"/>
    </source>
</evidence>
<evidence type="ECO:0000256" key="4">
    <source>
        <dbReference type="ARBA" id="ARBA00023002"/>
    </source>
</evidence>
<keyword evidence="5" id="KW-1133">Transmembrane helix</keyword>
<comment type="similarity">
    <text evidence="1">Belongs to the paxM FAD-dependent monooxygenase family.</text>
</comment>
<dbReference type="SUPFAM" id="SSF51905">
    <property type="entry name" value="FAD/NAD(P)-binding domain"/>
    <property type="match status" value="1"/>
</dbReference>
<keyword evidence="4" id="KW-0560">Oxidoreductase</keyword>
<sequence>MDHFKVLIIGGAITGLTLAHCLEQAGIDYVLFEKHHDISANIGGAIGLQPNGCRILDQLGVWDRLKQFRNDIGDTVTHLPDGFISIYPSSWYQAMLGYPVTMINRTNLLGVLHTSLKYQDRIKVGAKAIAIRPSSTSNGRLSVLTEDGQHYHGDVVVGADGVHGITRAAMWQMADLEKRGVITDQERNSMTIDYACIIGITEPAAAVTQIMKPERLYGCDHPHAFWLVSPNTDHTIIWVVVTKLDKTYIHPVVPQWSKEETMARLDLLADYQLFRTIKFRDLWERTPSISSVPISPTYTETTTSLTESAQVMQSKLANLCAASYRTTRVHALETFTAWLLARYVMRIISKPVCFLNIKTMAAAVTLEYLPLPDRVIRASARRARAWRKWKTILRISCIVLVGIIGGGCLSFLW</sequence>
<keyword evidence="6" id="KW-0732">Signal</keyword>
<feature type="chain" id="PRO_5045634786" description="FAD-binding domain-containing protein" evidence="6">
    <location>
        <begin position="20"/>
        <end position="413"/>
    </location>
</feature>
<dbReference type="PANTHER" id="PTHR47356">
    <property type="entry name" value="FAD-DEPENDENT MONOOXYGENASE ASQG-RELATED"/>
    <property type="match status" value="1"/>
</dbReference>
<dbReference type="InterPro" id="IPR036188">
    <property type="entry name" value="FAD/NAD-bd_sf"/>
</dbReference>
<protein>
    <recommendedName>
        <fullName evidence="7">FAD-binding domain-containing protein</fullName>
    </recommendedName>
</protein>